<sequence>MPGFNLLPGQHNNRGVAIHTANHIQASREDALSDMAHEEQIWCSIKTNN</sequence>
<reference evidence="1" key="1">
    <citation type="journal article" date="2023" name="Mol. Biol. Evol.">
        <title>Third-Generation Sequencing Reveals the Adaptive Role of the Epigenome in Three Deep-Sea Polychaetes.</title>
        <authorList>
            <person name="Perez M."/>
            <person name="Aroh O."/>
            <person name="Sun Y."/>
            <person name="Lan Y."/>
            <person name="Juniper S.K."/>
            <person name="Young C.R."/>
            <person name="Angers B."/>
            <person name="Qian P.Y."/>
        </authorList>
    </citation>
    <scope>NUCLEOTIDE SEQUENCE</scope>
    <source>
        <strain evidence="1">P08H-3</strain>
    </source>
</reference>
<dbReference type="AlphaFoldDB" id="A0AAD9MUU4"/>
<proteinExistence type="predicted"/>
<dbReference type="Proteomes" id="UP001208570">
    <property type="component" value="Unassembled WGS sequence"/>
</dbReference>
<evidence type="ECO:0000313" key="1">
    <source>
        <dbReference type="EMBL" id="KAK2144953.1"/>
    </source>
</evidence>
<dbReference type="EMBL" id="JAODUP010000716">
    <property type="protein sequence ID" value="KAK2144953.1"/>
    <property type="molecule type" value="Genomic_DNA"/>
</dbReference>
<organism evidence="1 2">
    <name type="scientific">Paralvinella palmiformis</name>
    <dbReference type="NCBI Taxonomy" id="53620"/>
    <lineage>
        <taxon>Eukaryota</taxon>
        <taxon>Metazoa</taxon>
        <taxon>Spiralia</taxon>
        <taxon>Lophotrochozoa</taxon>
        <taxon>Annelida</taxon>
        <taxon>Polychaeta</taxon>
        <taxon>Sedentaria</taxon>
        <taxon>Canalipalpata</taxon>
        <taxon>Terebellida</taxon>
        <taxon>Terebelliformia</taxon>
        <taxon>Alvinellidae</taxon>
        <taxon>Paralvinella</taxon>
    </lineage>
</organism>
<accession>A0AAD9MUU4</accession>
<evidence type="ECO:0000313" key="2">
    <source>
        <dbReference type="Proteomes" id="UP001208570"/>
    </source>
</evidence>
<protein>
    <submittedName>
        <fullName evidence="1">Uncharacterized protein</fullName>
    </submittedName>
</protein>
<keyword evidence="2" id="KW-1185">Reference proteome</keyword>
<name>A0AAD9MUU4_9ANNE</name>
<comment type="caution">
    <text evidence="1">The sequence shown here is derived from an EMBL/GenBank/DDBJ whole genome shotgun (WGS) entry which is preliminary data.</text>
</comment>
<gene>
    <name evidence="1" type="ORF">LSH36_716g01036</name>
</gene>